<dbReference type="eggNOG" id="KOG2061">
    <property type="taxonomic scope" value="Eukaryota"/>
</dbReference>
<feature type="compositionally biased region" description="Basic and acidic residues" evidence="1">
    <location>
        <begin position="213"/>
        <end position="225"/>
    </location>
</feature>
<dbReference type="GO" id="GO:0051082">
    <property type="term" value="F:unfolded protein binding"/>
    <property type="evidence" value="ECO:0007669"/>
    <property type="project" value="EnsemblFungi"/>
</dbReference>
<dbReference type="InParanoid" id="A3LY40"/>
<dbReference type="GeneID" id="4839869"/>
<dbReference type="GO" id="GO:0030490">
    <property type="term" value="P:maturation of SSU-rRNA"/>
    <property type="evidence" value="ECO:0007669"/>
    <property type="project" value="EnsemblFungi"/>
</dbReference>
<evidence type="ECO:0000259" key="2">
    <source>
        <dbReference type="Pfam" id="PF04194"/>
    </source>
</evidence>
<proteinExistence type="predicted"/>
<feature type="domain" description="Programmed cell death protein 2 C-terminal" evidence="2">
    <location>
        <begin position="322"/>
        <end position="446"/>
    </location>
</feature>
<dbReference type="Proteomes" id="UP000002258">
    <property type="component" value="Chromosome 6"/>
</dbReference>
<organism evidence="3 4">
    <name type="scientific">Scheffersomyces stipitis (strain ATCC 58785 / CBS 6054 / NBRC 10063 / NRRL Y-11545)</name>
    <name type="common">Yeast</name>
    <name type="synonym">Pichia stipitis</name>
    <dbReference type="NCBI Taxonomy" id="322104"/>
    <lineage>
        <taxon>Eukaryota</taxon>
        <taxon>Fungi</taxon>
        <taxon>Dikarya</taxon>
        <taxon>Ascomycota</taxon>
        <taxon>Saccharomycotina</taxon>
        <taxon>Pichiomycetes</taxon>
        <taxon>Debaryomycetaceae</taxon>
        <taxon>Scheffersomyces</taxon>
    </lineage>
</organism>
<dbReference type="OrthoDB" id="443682at2759"/>
<keyword evidence="4" id="KW-1185">Reference proteome</keyword>
<feature type="compositionally biased region" description="Polar residues" evidence="1">
    <location>
        <begin position="169"/>
        <end position="199"/>
    </location>
</feature>
<dbReference type="EMBL" id="CP000500">
    <property type="protein sequence ID" value="ABN67912.2"/>
    <property type="molecule type" value="Genomic_DNA"/>
</dbReference>
<dbReference type="PANTHER" id="PTHR47524:SF1">
    <property type="entry name" value="20S RRNA ACCUMULATION PROTEIN 4"/>
    <property type="match status" value="1"/>
</dbReference>
<gene>
    <name evidence="3" type="ORF">PICST_36788</name>
</gene>
<accession>A3LY40</accession>
<sequence length="450" mass="50268">MSSHDEYSSDEEELVDKNQKSDVLLGFVDAPIVEEEDENDDESDLPTIEDTFIGSKPLWLHPESIPDEKLVTCDNCGKKMALLLQAYSPLDGKLYDRVLYIFGCKNTAQCSKKKGSIKAFRGISKDAERIAQIKQEQDEAVQKDLDEKLQLDNKKKFNIELTKDLFSTDKSTTNSSKASNPFGSSTGSNPFASSTSQNPFAPKQSPFDANPFGKKEEPKKEEKPAKQSYAEIASKNIPKKKGKSNKSQYELPAYAGSFLYVDKETFKKEAADPELEKYKHLIDMDVNKEDGQGSGSRRDSTSSVSASGIDPNRAKISNMLDDKYFENFSNTVKHNPGQVLRYNLGGTPLLYSGRDDIAKKFLGGAFNVPKPGFNPSSERQFEIQLMPKAIIDLENIKDDEVNIADILNGMSWGTIIVCTDVEDYVPEDSLDSNRVAYIEEWCGVQWEESV</sequence>
<feature type="region of interest" description="Disordered" evidence="1">
    <location>
        <begin position="169"/>
        <end position="246"/>
    </location>
</feature>
<dbReference type="Pfam" id="PF04194">
    <property type="entry name" value="PDCD2_C"/>
    <property type="match status" value="1"/>
</dbReference>
<reference evidence="3" key="1">
    <citation type="journal article" date="2007" name="Nat. Biotechnol.">
        <title>Genome sequence of the lignocellulose-bioconverting and xylose-fermenting yeast Pichia stipitis.</title>
        <authorList>
            <person name="Jeffries T.W."/>
            <person name="Grigoriev I.V."/>
            <person name="Grimwood J."/>
            <person name="Laplaza J.M."/>
            <person name="Aerts A."/>
            <person name="Salamov A."/>
            <person name="Schmutz J."/>
            <person name="Lindquist E."/>
            <person name="Dehal P."/>
            <person name="Shapiro H."/>
            <person name="Jin Y.S."/>
            <person name="Passoth V."/>
            <person name="Richardson P.M."/>
        </authorList>
    </citation>
    <scope>NUCLEOTIDE SEQUENCE [LARGE SCALE GENOMIC DNA]</scope>
    <source>
        <strain evidence="3">CBS 6054</strain>
    </source>
</reference>
<dbReference type="PANTHER" id="PTHR47524">
    <property type="entry name" value="20S RRNA ACCUMULATION PROTEIN 4"/>
    <property type="match status" value="1"/>
</dbReference>
<dbReference type="HOGENOM" id="CLU_031771_0_0_1"/>
<dbReference type="GO" id="GO:0140597">
    <property type="term" value="F:protein carrier chaperone"/>
    <property type="evidence" value="ECO:0007669"/>
    <property type="project" value="EnsemblFungi"/>
</dbReference>
<evidence type="ECO:0000256" key="1">
    <source>
        <dbReference type="SAM" id="MobiDB-lite"/>
    </source>
</evidence>
<dbReference type="STRING" id="322104.A3LY40"/>
<dbReference type="OMA" id="MPGPWAD"/>
<dbReference type="AlphaFoldDB" id="A3LY40"/>
<evidence type="ECO:0000313" key="3">
    <source>
        <dbReference type="EMBL" id="ABN67912.2"/>
    </source>
</evidence>
<dbReference type="KEGG" id="pic:PICST_36788"/>
<dbReference type="GO" id="GO:0005829">
    <property type="term" value="C:cytosol"/>
    <property type="evidence" value="ECO:0007669"/>
    <property type="project" value="EnsemblFungi"/>
</dbReference>
<dbReference type="RefSeq" id="XP_001385941.2">
    <property type="nucleotide sequence ID" value="XM_001385904.1"/>
</dbReference>
<dbReference type="InterPro" id="IPR007320">
    <property type="entry name" value="PDCD2_C"/>
</dbReference>
<evidence type="ECO:0000313" key="4">
    <source>
        <dbReference type="Proteomes" id="UP000002258"/>
    </source>
</evidence>
<feature type="compositionally biased region" description="Basic and acidic residues" evidence="1">
    <location>
        <begin position="287"/>
        <end position="300"/>
    </location>
</feature>
<name>A3LY40_PICST</name>
<feature type="region of interest" description="Disordered" evidence="1">
    <location>
        <begin position="287"/>
        <end position="310"/>
    </location>
</feature>
<protein>
    <recommendedName>
        <fullName evidence="2">Programmed cell death protein 2 C-terminal domain-containing protein</fullName>
    </recommendedName>
</protein>
<feature type="region of interest" description="Disordered" evidence="1">
    <location>
        <begin position="1"/>
        <end position="22"/>
    </location>
</feature>
<dbReference type="FunCoup" id="A3LY40">
    <property type="interactions" value="344"/>
</dbReference>